<name>A0A0D2FF81_9EURO</name>
<keyword evidence="5" id="KW-1185">Reference proteome</keyword>
<dbReference type="GO" id="GO:0016491">
    <property type="term" value="F:oxidoreductase activity"/>
    <property type="evidence" value="ECO:0007669"/>
    <property type="project" value="UniProtKB-KW"/>
</dbReference>
<accession>A0A0D2FF81</accession>
<dbReference type="Gene3D" id="2.60.120.330">
    <property type="entry name" value="B-lactam Antibiotic, Isopenicillin N Synthase, Chain"/>
    <property type="match status" value="1"/>
</dbReference>
<proteinExistence type="inferred from homology"/>
<sequence>MDDMSNAACCPPQGPPPLLPEHQMLQLAQQGWLSVPLPPDLAGTVAELFASSATFFDLPHHAKARSYPSKSGTEFGYYVVEKEKEYATFRCRVHTAGTAAAQSPPPTSIKSLHGLEHTAAKAWRGCALLLFRILCDLARWSHLDVSVWDDILDGTLAMPAAEEQMTYTLLRLFRYFPATGVAEPHTDLGLLTLCVGDRGGLEVLDRTRSTDEHPVWINAASQAQTATILAGQTLKALSHDTFNAGIHRVVGNPEGRHSVVFALRHSSRHDVDFGLFGGQGWRVRASELWRFIEVGKVNINTVKKRRDAQRADEELAASALAVQIQ</sequence>
<gene>
    <name evidence="4" type="ORF">PV04_06005</name>
</gene>
<evidence type="ECO:0000259" key="3">
    <source>
        <dbReference type="PROSITE" id="PS51471"/>
    </source>
</evidence>
<dbReference type="Proteomes" id="UP000054266">
    <property type="component" value="Unassembled WGS sequence"/>
</dbReference>
<dbReference type="Pfam" id="PF03171">
    <property type="entry name" value="2OG-FeII_Oxy"/>
    <property type="match status" value="1"/>
</dbReference>
<feature type="domain" description="Fe2OG dioxygenase" evidence="3">
    <location>
        <begin position="166"/>
        <end position="267"/>
    </location>
</feature>
<keyword evidence="2" id="KW-0408">Iron</keyword>
<keyword evidence="2" id="KW-0560">Oxidoreductase</keyword>
<dbReference type="PROSITE" id="PS51471">
    <property type="entry name" value="FE2OG_OXY"/>
    <property type="match status" value="1"/>
</dbReference>
<organism evidence="4 5">
    <name type="scientific">Phialophora macrospora</name>
    <dbReference type="NCBI Taxonomy" id="1851006"/>
    <lineage>
        <taxon>Eukaryota</taxon>
        <taxon>Fungi</taxon>
        <taxon>Dikarya</taxon>
        <taxon>Ascomycota</taxon>
        <taxon>Pezizomycotina</taxon>
        <taxon>Eurotiomycetes</taxon>
        <taxon>Chaetothyriomycetidae</taxon>
        <taxon>Chaetothyriales</taxon>
        <taxon>Herpotrichiellaceae</taxon>
        <taxon>Phialophora</taxon>
    </lineage>
</organism>
<reference evidence="4 5" key="1">
    <citation type="submission" date="2015-01" db="EMBL/GenBank/DDBJ databases">
        <title>The Genome Sequence of Capronia semiimmersa CBS27337.</title>
        <authorList>
            <consortium name="The Broad Institute Genomics Platform"/>
            <person name="Cuomo C."/>
            <person name="de Hoog S."/>
            <person name="Gorbushina A."/>
            <person name="Stielow B."/>
            <person name="Teixiera M."/>
            <person name="Abouelleil A."/>
            <person name="Chapman S.B."/>
            <person name="Priest M."/>
            <person name="Young S.K."/>
            <person name="Wortman J."/>
            <person name="Nusbaum C."/>
            <person name="Birren B."/>
        </authorList>
    </citation>
    <scope>NUCLEOTIDE SEQUENCE [LARGE SCALE GENOMIC DNA]</scope>
    <source>
        <strain evidence="4 5">CBS 27337</strain>
    </source>
</reference>
<dbReference type="AlphaFoldDB" id="A0A0D2FF81"/>
<dbReference type="SUPFAM" id="SSF51197">
    <property type="entry name" value="Clavaminate synthase-like"/>
    <property type="match status" value="1"/>
</dbReference>
<evidence type="ECO:0000313" key="4">
    <source>
        <dbReference type="EMBL" id="KIW66698.1"/>
    </source>
</evidence>
<dbReference type="HOGENOM" id="CLU_748130_0_0_1"/>
<dbReference type="GO" id="GO:0046872">
    <property type="term" value="F:metal ion binding"/>
    <property type="evidence" value="ECO:0007669"/>
    <property type="project" value="UniProtKB-KW"/>
</dbReference>
<dbReference type="InterPro" id="IPR005123">
    <property type="entry name" value="Oxoglu/Fe-dep_dioxygenase_dom"/>
</dbReference>
<dbReference type="STRING" id="5601.A0A0D2FF81"/>
<keyword evidence="2" id="KW-0479">Metal-binding</keyword>
<evidence type="ECO:0000256" key="1">
    <source>
        <dbReference type="ARBA" id="ARBA00008056"/>
    </source>
</evidence>
<evidence type="ECO:0000313" key="5">
    <source>
        <dbReference type="Proteomes" id="UP000054266"/>
    </source>
</evidence>
<evidence type="ECO:0000256" key="2">
    <source>
        <dbReference type="RuleBase" id="RU003682"/>
    </source>
</evidence>
<dbReference type="InterPro" id="IPR044861">
    <property type="entry name" value="IPNS-like_FE2OG_OXY"/>
</dbReference>
<dbReference type="PANTHER" id="PTHR47990">
    <property type="entry name" value="2-OXOGLUTARATE (2OG) AND FE(II)-DEPENDENT OXYGENASE SUPERFAMILY PROTEIN-RELATED"/>
    <property type="match status" value="1"/>
</dbReference>
<protein>
    <recommendedName>
        <fullName evidence="3">Fe2OG dioxygenase domain-containing protein</fullName>
    </recommendedName>
</protein>
<dbReference type="InterPro" id="IPR050231">
    <property type="entry name" value="Iron_ascorbate_oxido_reductase"/>
</dbReference>
<dbReference type="EMBL" id="KN846959">
    <property type="protein sequence ID" value="KIW66698.1"/>
    <property type="molecule type" value="Genomic_DNA"/>
</dbReference>
<comment type="similarity">
    <text evidence="1 2">Belongs to the iron/ascorbate-dependent oxidoreductase family.</text>
</comment>
<dbReference type="InterPro" id="IPR027443">
    <property type="entry name" value="IPNS-like_sf"/>
</dbReference>